<dbReference type="InterPro" id="IPR004244">
    <property type="entry name" value="Transposase_22"/>
</dbReference>
<evidence type="ECO:0000313" key="2">
    <source>
        <dbReference type="Proteomes" id="UP001066276"/>
    </source>
</evidence>
<gene>
    <name evidence="1" type="ORF">NDU88_004457</name>
</gene>
<keyword evidence="2" id="KW-1185">Reference proteome</keyword>
<dbReference type="AlphaFoldDB" id="A0AAV7W949"/>
<comment type="caution">
    <text evidence="1">The sequence shown here is derived from an EMBL/GenBank/DDBJ whole genome shotgun (WGS) entry which is preliminary data.</text>
</comment>
<protein>
    <submittedName>
        <fullName evidence="1">Uncharacterized protein</fullName>
    </submittedName>
</protein>
<dbReference type="PANTHER" id="PTHR11505">
    <property type="entry name" value="L1 TRANSPOSABLE ELEMENT-RELATED"/>
    <property type="match status" value="1"/>
</dbReference>
<organism evidence="1 2">
    <name type="scientific">Pleurodeles waltl</name>
    <name type="common">Iberian ribbed newt</name>
    <dbReference type="NCBI Taxonomy" id="8319"/>
    <lineage>
        <taxon>Eukaryota</taxon>
        <taxon>Metazoa</taxon>
        <taxon>Chordata</taxon>
        <taxon>Craniata</taxon>
        <taxon>Vertebrata</taxon>
        <taxon>Euteleostomi</taxon>
        <taxon>Amphibia</taxon>
        <taxon>Batrachia</taxon>
        <taxon>Caudata</taxon>
        <taxon>Salamandroidea</taxon>
        <taxon>Salamandridae</taxon>
        <taxon>Pleurodelinae</taxon>
        <taxon>Pleurodeles</taxon>
    </lineage>
</organism>
<accession>A0AAV7W949</accession>
<dbReference type="EMBL" id="JANPWB010000002">
    <property type="protein sequence ID" value="KAJ1209078.1"/>
    <property type="molecule type" value="Genomic_DNA"/>
</dbReference>
<dbReference type="Gene3D" id="3.30.70.1820">
    <property type="entry name" value="L1 transposable element, RRM domain"/>
    <property type="match status" value="1"/>
</dbReference>
<sequence length="202" mass="22682">MAQVASRSGALEVRLEDSEARSQWNNIHLLGIREQAEGPSVAVFVECWIKDVLQPLVLSGMLLVEHAQRALVVPPRPGAPPRAIIVRILNYRDRDCVLRTARETDKVRFENHKISIYPEYTNKVQTSRKGFMEVQAKLRAMSVCYKLLCPSCLKVISGGRSHFFACPEEVWRWLEMWYKAHLSGLNWADSAAGTMGGSGGSN</sequence>
<reference evidence="1" key="1">
    <citation type="journal article" date="2022" name="bioRxiv">
        <title>Sequencing and chromosome-scale assembly of the giantPleurodeles waltlgenome.</title>
        <authorList>
            <person name="Brown T."/>
            <person name="Elewa A."/>
            <person name="Iarovenko S."/>
            <person name="Subramanian E."/>
            <person name="Araus A.J."/>
            <person name="Petzold A."/>
            <person name="Susuki M."/>
            <person name="Suzuki K.-i.T."/>
            <person name="Hayashi T."/>
            <person name="Toyoda A."/>
            <person name="Oliveira C."/>
            <person name="Osipova E."/>
            <person name="Leigh N.D."/>
            <person name="Simon A."/>
            <person name="Yun M.H."/>
        </authorList>
    </citation>
    <scope>NUCLEOTIDE SEQUENCE</scope>
    <source>
        <strain evidence="1">20211129_DDA</strain>
        <tissue evidence="1">Liver</tissue>
    </source>
</reference>
<proteinExistence type="predicted"/>
<dbReference type="Proteomes" id="UP001066276">
    <property type="component" value="Chromosome 1_2"/>
</dbReference>
<name>A0AAV7W949_PLEWA</name>
<evidence type="ECO:0000313" key="1">
    <source>
        <dbReference type="EMBL" id="KAJ1209078.1"/>
    </source>
</evidence>